<evidence type="ECO:0000256" key="1">
    <source>
        <dbReference type="ARBA" id="ARBA00022737"/>
    </source>
</evidence>
<dbReference type="Pfam" id="PF00874">
    <property type="entry name" value="PRD"/>
    <property type="match status" value="2"/>
</dbReference>
<dbReference type="Gene3D" id="2.30.24.10">
    <property type="entry name" value="CAT RNA-binding domain"/>
    <property type="match status" value="1"/>
</dbReference>
<keyword evidence="1" id="KW-0677">Repeat</keyword>
<accession>A0ABS4FX31</accession>
<dbReference type="Proteomes" id="UP001519272">
    <property type="component" value="Unassembled WGS sequence"/>
</dbReference>
<comment type="caution">
    <text evidence="3">The sequence shown here is derived from an EMBL/GenBank/DDBJ whole genome shotgun (WGS) entry which is preliminary data.</text>
</comment>
<organism evidence="3 4">
    <name type="scientific">Paenibacillus turicensis</name>
    <dbReference type="NCBI Taxonomy" id="160487"/>
    <lineage>
        <taxon>Bacteria</taxon>
        <taxon>Bacillati</taxon>
        <taxon>Bacillota</taxon>
        <taxon>Bacilli</taxon>
        <taxon>Bacillales</taxon>
        <taxon>Paenibacillaceae</taxon>
        <taxon>Paenibacillus</taxon>
    </lineage>
</organism>
<dbReference type="EMBL" id="JAGGKG010000022">
    <property type="protein sequence ID" value="MBP1907132.1"/>
    <property type="molecule type" value="Genomic_DNA"/>
</dbReference>
<dbReference type="SUPFAM" id="SSF50151">
    <property type="entry name" value="SacY-like RNA-binding domain"/>
    <property type="match status" value="1"/>
</dbReference>
<dbReference type="NCBIfam" id="NF046042">
    <property type="entry name" value="LicT"/>
    <property type="match status" value="1"/>
</dbReference>
<sequence length="286" mass="32991">MKFRKSLNNNIALAVDDDGCEIIIIGTGVGFKKVKDQIIDPATIQKTFRIGMDDKYHKIEQFFNVIPLQVIDVTERIIQYGKDFLNQTLNDSILLALADHIHFALERSKQGVQMQNPLHWDIRHLYPKEYAVGHEAVRLINETFGVILPLSEASSIALHFVNAQYGSSSMDQTIKITKIINEIVDVMMEHFQTSLEQESVSFSRFITHLRYFIVRQFNKESLSFKDENFLFEVLSQRYPESFECASKLKLMLEQNYGFNITADEMVYLMIHIERVTSSADEDGPLL</sequence>
<dbReference type="InterPro" id="IPR036650">
    <property type="entry name" value="CAT_RNA-bd_dom_sf"/>
</dbReference>
<dbReference type="InterPro" id="IPR036634">
    <property type="entry name" value="PRD_sf"/>
</dbReference>
<dbReference type="RefSeq" id="WP_210090716.1">
    <property type="nucleotide sequence ID" value="NZ_JAGGKG010000022.1"/>
</dbReference>
<dbReference type="PROSITE" id="PS51372">
    <property type="entry name" value="PRD_2"/>
    <property type="match status" value="2"/>
</dbReference>
<dbReference type="SUPFAM" id="SSF63520">
    <property type="entry name" value="PTS-regulatory domain, PRD"/>
    <property type="match status" value="2"/>
</dbReference>
<dbReference type="InterPro" id="IPR050661">
    <property type="entry name" value="BglG_antiterminators"/>
</dbReference>
<proteinExistence type="predicted"/>
<dbReference type="InterPro" id="IPR004341">
    <property type="entry name" value="CAT_RNA-bd_dom"/>
</dbReference>
<dbReference type="InterPro" id="IPR011608">
    <property type="entry name" value="PRD"/>
</dbReference>
<dbReference type="Pfam" id="PF03123">
    <property type="entry name" value="CAT_RBD"/>
    <property type="match status" value="1"/>
</dbReference>
<reference evidence="3 4" key="1">
    <citation type="submission" date="2021-03" db="EMBL/GenBank/DDBJ databases">
        <title>Genomic Encyclopedia of Type Strains, Phase IV (KMG-IV): sequencing the most valuable type-strain genomes for metagenomic binning, comparative biology and taxonomic classification.</title>
        <authorList>
            <person name="Goeker M."/>
        </authorList>
    </citation>
    <scope>NUCLEOTIDE SEQUENCE [LARGE SCALE GENOMIC DNA]</scope>
    <source>
        <strain evidence="3 4">DSM 14349</strain>
    </source>
</reference>
<gene>
    <name evidence="3" type="ORF">J2Z32_003797</name>
</gene>
<name>A0ABS4FX31_9BACL</name>
<keyword evidence="4" id="KW-1185">Reference proteome</keyword>
<dbReference type="PANTHER" id="PTHR30185">
    <property type="entry name" value="CRYPTIC BETA-GLUCOSIDE BGL OPERON ANTITERMINATOR"/>
    <property type="match status" value="1"/>
</dbReference>
<dbReference type="PANTHER" id="PTHR30185:SF15">
    <property type="entry name" value="CRYPTIC BETA-GLUCOSIDE BGL OPERON ANTITERMINATOR"/>
    <property type="match status" value="1"/>
</dbReference>
<dbReference type="SMART" id="SM01061">
    <property type="entry name" value="CAT_RBD"/>
    <property type="match status" value="1"/>
</dbReference>
<protein>
    <submittedName>
        <fullName evidence="3">Beta-glucoside operon transcriptional antiterminator</fullName>
    </submittedName>
</protein>
<feature type="domain" description="PRD" evidence="2">
    <location>
        <begin position="65"/>
        <end position="170"/>
    </location>
</feature>
<evidence type="ECO:0000259" key="2">
    <source>
        <dbReference type="PROSITE" id="PS51372"/>
    </source>
</evidence>
<evidence type="ECO:0000313" key="3">
    <source>
        <dbReference type="EMBL" id="MBP1907132.1"/>
    </source>
</evidence>
<feature type="domain" description="PRD" evidence="2">
    <location>
        <begin position="171"/>
        <end position="282"/>
    </location>
</feature>
<evidence type="ECO:0000313" key="4">
    <source>
        <dbReference type="Proteomes" id="UP001519272"/>
    </source>
</evidence>
<dbReference type="Gene3D" id="1.10.1790.10">
    <property type="entry name" value="PRD domain"/>
    <property type="match status" value="2"/>
</dbReference>